<organism evidence="2 3">
    <name type="scientific">Heliobacterium chlorum</name>
    <dbReference type="NCBI Taxonomy" id="2698"/>
    <lineage>
        <taxon>Bacteria</taxon>
        <taxon>Bacillati</taxon>
        <taxon>Bacillota</taxon>
        <taxon>Clostridia</taxon>
        <taxon>Eubacteriales</taxon>
        <taxon>Heliobacteriaceae</taxon>
        <taxon>Heliobacterium</taxon>
    </lineage>
</organism>
<name>A0ABR7T3X7_HELCL</name>
<reference evidence="2 3" key="1">
    <citation type="submission" date="2020-07" db="EMBL/GenBank/DDBJ databases">
        <title>Draft whole-genome sequence of Heliobacterium chlorum DSM 3682, type strain.</title>
        <authorList>
            <person name="Kyndt J.A."/>
            <person name="Meyer T.E."/>
            <person name="Imhoff J.F."/>
        </authorList>
    </citation>
    <scope>NUCLEOTIDE SEQUENCE [LARGE SCALE GENOMIC DNA]</scope>
    <source>
        <strain evidence="2 3">DSM 3682</strain>
    </source>
</reference>
<dbReference type="EMBL" id="JACVHF010000005">
    <property type="protein sequence ID" value="MBC9784376.1"/>
    <property type="molecule type" value="Genomic_DNA"/>
</dbReference>
<keyword evidence="1" id="KW-0812">Transmembrane</keyword>
<evidence type="ECO:0000256" key="1">
    <source>
        <dbReference type="SAM" id="Phobius"/>
    </source>
</evidence>
<keyword evidence="1" id="KW-1133">Transmembrane helix</keyword>
<feature type="transmembrane region" description="Helical" evidence="1">
    <location>
        <begin position="47"/>
        <end position="69"/>
    </location>
</feature>
<feature type="transmembrane region" description="Helical" evidence="1">
    <location>
        <begin position="114"/>
        <end position="134"/>
    </location>
</feature>
<proteinExistence type="predicted"/>
<evidence type="ECO:0000313" key="3">
    <source>
        <dbReference type="Proteomes" id="UP000617402"/>
    </source>
</evidence>
<dbReference type="Pfam" id="PF14387">
    <property type="entry name" value="DUF4418"/>
    <property type="match status" value="1"/>
</dbReference>
<comment type="caution">
    <text evidence="2">The sequence shown here is derived from an EMBL/GenBank/DDBJ whole genome shotgun (WGS) entry which is preliminary data.</text>
</comment>
<feature type="transmembrane region" description="Helical" evidence="1">
    <location>
        <begin position="76"/>
        <end position="94"/>
    </location>
</feature>
<dbReference type="RefSeq" id="WP_188039487.1">
    <property type="nucleotide sequence ID" value="NZ_JACVHF010000005.1"/>
</dbReference>
<accession>A0ABR7T3X7</accession>
<evidence type="ECO:0000313" key="2">
    <source>
        <dbReference type="EMBL" id="MBC9784376.1"/>
    </source>
</evidence>
<protein>
    <submittedName>
        <fullName evidence="2">DUF4418 family protein</fullName>
    </submittedName>
</protein>
<gene>
    <name evidence="2" type="ORF">H1S01_07605</name>
</gene>
<dbReference type="InterPro" id="IPR025531">
    <property type="entry name" value="DUF4418"/>
</dbReference>
<keyword evidence="1" id="KW-0472">Membrane</keyword>
<dbReference type="Proteomes" id="UP000617402">
    <property type="component" value="Unassembled WGS sequence"/>
</dbReference>
<keyword evidence="3" id="KW-1185">Reference proteome</keyword>
<sequence>MESRWRILAYTSILLSAALLVTPKVLPICRDLMITQSSSVVPMRCHYAYQAEFLVSLLALLISGSLLVVKGLEGRRITSLFLVFSGFLVFFIPQKWLIGICGNTAMDCHHTIHWMYGWAGLLILNGFTLTWLAGKNDAYAGDSMVEASS</sequence>